<keyword evidence="7" id="KW-0479">Metal-binding</keyword>
<comment type="similarity">
    <text evidence="4">Belongs to the metallo-dependent hydrolases superfamily. Allantoinase family.</text>
</comment>
<dbReference type="PANTHER" id="PTHR43668:SF2">
    <property type="entry name" value="ALLANTOINASE"/>
    <property type="match status" value="1"/>
</dbReference>
<dbReference type="FunFam" id="3.20.20.140:FF:000032">
    <property type="entry name" value="Allantoinase Dal1"/>
    <property type="match status" value="1"/>
</dbReference>
<dbReference type="SUPFAM" id="SSF51556">
    <property type="entry name" value="Metallo-dependent hydrolases"/>
    <property type="match status" value="1"/>
</dbReference>
<evidence type="ECO:0000256" key="5">
    <source>
        <dbReference type="ARBA" id="ARBA00011881"/>
    </source>
</evidence>
<dbReference type="UniPathway" id="UPA00395">
    <property type="reaction ID" value="UER00653"/>
</dbReference>
<dbReference type="HOGENOM" id="CLU_015572_4_0_1"/>
<dbReference type="KEGG" id="mrr:Moror_6259"/>
<comment type="pathway">
    <text evidence="3">Nitrogen metabolism; (S)-allantoin degradation; allantoate from (S)-allantoin: step 1/1.</text>
</comment>
<evidence type="ECO:0000256" key="3">
    <source>
        <dbReference type="ARBA" id="ARBA00004968"/>
    </source>
</evidence>
<comment type="cofactor">
    <cofactor evidence="2">
        <name>Zn(2+)</name>
        <dbReference type="ChEBI" id="CHEBI:29105"/>
    </cofactor>
</comment>
<dbReference type="GO" id="GO:0006145">
    <property type="term" value="P:purine nucleobase catabolic process"/>
    <property type="evidence" value="ECO:0007669"/>
    <property type="project" value="TreeGrafter"/>
</dbReference>
<dbReference type="InterPro" id="IPR002195">
    <property type="entry name" value="Dihydroorotase_CS"/>
</dbReference>
<dbReference type="GO" id="GO:0004038">
    <property type="term" value="F:allantoinase activity"/>
    <property type="evidence" value="ECO:0007669"/>
    <property type="project" value="UniProtKB-EC"/>
</dbReference>
<dbReference type="EMBL" id="AWSO01000034">
    <property type="protein sequence ID" value="ESK97176.1"/>
    <property type="molecule type" value="Genomic_DNA"/>
</dbReference>
<dbReference type="GO" id="GO:0008270">
    <property type="term" value="F:zinc ion binding"/>
    <property type="evidence" value="ECO:0007669"/>
    <property type="project" value="InterPro"/>
</dbReference>
<evidence type="ECO:0000256" key="2">
    <source>
        <dbReference type="ARBA" id="ARBA00001947"/>
    </source>
</evidence>
<comment type="subunit">
    <text evidence="5">Homotetramer.</text>
</comment>
<sequence>MSNYKVIVSSHVLLPDTEDLCPAAIIIDSETGKITEIRLGRYSASDSSDSFPSDAQWVDAGDRVILPGLVDAHVHLNEPGRTDWEGFYTGTRAAISGGVTTIVDMPLNSIPPTVTVPDFEIKRQAALGKCFTDVAFWGGVIPGNEAHLKPLVEAGVKGFKCFLIESGVEEFPCVSESDLRKSMAILQDFPSATLLFHAELEEQSAGETVAPEKDRTLYQTFLQSRPQELEINAISLITKLQKSFPSLRCHIVHLSASNALPIVRAARASGAKLTVETCFHYLCLASDDIPKGHPEFKCCPPIRDTHNCDALWAALKDGTIDCVVSDHSPCVAELKHLDDGDIMSAWGGISSVGLGLSLLWTEGRKRGVGINEILKWTSLNTAKHAGLDHAKGKLAAGYDADVVVWDPDAEFELTREDLNFKNRVSPYIGQKLRGRVEMTFLRGSLAYDWTNGGVGNIGPKGRLL</sequence>
<reference evidence="11 12" key="1">
    <citation type="journal article" date="2014" name="BMC Genomics">
        <title>Genome and secretome analysis of the hemibiotrophic fungal pathogen, Moniliophthora roreri, which causes frosty pod rot disease of cacao: mechanisms of the biotrophic and necrotrophic phases.</title>
        <authorList>
            <person name="Meinhardt L.W."/>
            <person name="Costa G.G.L."/>
            <person name="Thomazella D.P.T."/>
            <person name="Teixeira P.J.P.L."/>
            <person name="Carazzolle M.F."/>
            <person name="Schuster S.C."/>
            <person name="Carlson J.E."/>
            <person name="Guiltinan M.J."/>
            <person name="Mieczkowski P."/>
            <person name="Farmer A."/>
            <person name="Ramaraj T."/>
            <person name="Crozier J."/>
            <person name="Davis R.E."/>
            <person name="Shao J."/>
            <person name="Melnick R.L."/>
            <person name="Pereira G.A.G."/>
            <person name="Bailey B.A."/>
        </authorList>
    </citation>
    <scope>NUCLEOTIDE SEQUENCE [LARGE SCALE GENOMIC DNA]</scope>
    <source>
        <strain evidence="11 12">MCA 2997</strain>
    </source>
</reference>
<evidence type="ECO:0000256" key="8">
    <source>
        <dbReference type="ARBA" id="ARBA00022801"/>
    </source>
</evidence>
<evidence type="ECO:0000256" key="4">
    <source>
        <dbReference type="ARBA" id="ARBA00010368"/>
    </source>
</evidence>
<keyword evidence="9" id="KW-0862">Zinc</keyword>
<evidence type="ECO:0000313" key="11">
    <source>
        <dbReference type="EMBL" id="ESK97176.1"/>
    </source>
</evidence>
<comment type="caution">
    <text evidence="11">The sequence shown here is derived from an EMBL/GenBank/DDBJ whole genome shotgun (WGS) entry which is preliminary data.</text>
</comment>
<dbReference type="GO" id="GO:0050897">
    <property type="term" value="F:cobalt ion binding"/>
    <property type="evidence" value="ECO:0007669"/>
    <property type="project" value="InterPro"/>
</dbReference>
<dbReference type="NCBIfam" id="TIGR03178">
    <property type="entry name" value="allantoinase"/>
    <property type="match status" value="1"/>
</dbReference>
<dbReference type="Pfam" id="PF01979">
    <property type="entry name" value="Amidohydro_1"/>
    <property type="match status" value="1"/>
</dbReference>
<dbReference type="InterPro" id="IPR017593">
    <property type="entry name" value="Allantoinase"/>
</dbReference>
<dbReference type="SUPFAM" id="SSF51338">
    <property type="entry name" value="Composite domain of metallo-dependent hydrolases"/>
    <property type="match status" value="1"/>
</dbReference>
<dbReference type="STRING" id="1381753.V2XWF6"/>
<keyword evidence="12" id="KW-1185">Reference proteome</keyword>
<dbReference type="GO" id="GO:0005737">
    <property type="term" value="C:cytoplasm"/>
    <property type="evidence" value="ECO:0007669"/>
    <property type="project" value="TreeGrafter"/>
</dbReference>
<dbReference type="GO" id="GO:0000256">
    <property type="term" value="P:allantoin catabolic process"/>
    <property type="evidence" value="ECO:0007669"/>
    <property type="project" value="UniProtKB-UniPathway"/>
</dbReference>
<proteinExistence type="inferred from homology"/>
<evidence type="ECO:0000256" key="9">
    <source>
        <dbReference type="ARBA" id="ARBA00022833"/>
    </source>
</evidence>
<organism evidence="11 12">
    <name type="scientific">Moniliophthora roreri (strain MCA 2997)</name>
    <name type="common">Cocoa frosty pod rot fungus</name>
    <name type="synonym">Crinipellis roreri</name>
    <dbReference type="NCBI Taxonomy" id="1381753"/>
    <lineage>
        <taxon>Eukaryota</taxon>
        <taxon>Fungi</taxon>
        <taxon>Dikarya</taxon>
        <taxon>Basidiomycota</taxon>
        <taxon>Agaricomycotina</taxon>
        <taxon>Agaricomycetes</taxon>
        <taxon>Agaricomycetidae</taxon>
        <taxon>Agaricales</taxon>
        <taxon>Marasmiineae</taxon>
        <taxon>Marasmiaceae</taxon>
        <taxon>Moniliophthora</taxon>
    </lineage>
</organism>
<gene>
    <name evidence="11" type="ORF">Moror_6259</name>
</gene>
<evidence type="ECO:0000256" key="7">
    <source>
        <dbReference type="ARBA" id="ARBA00022723"/>
    </source>
</evidence>
<evidence type="ECO:0000313" key="12">
    <source>
        <dbReference type="Proteomes" id="UP000017559"/>
    </source>
</evidence>
<dbReference type="PROSITE" id="PS00482">
    <property type="entry name" value="DIHYDROOROTASE_1"/>
    <property type="match status" value="1"/>
</dbReference>
<comment type="catalytic activity">
    <reaction evidence="1">
        <text>(S)-allantoin + H2O = allantoate + H(+)</text>
        <dbReference type="Rhea" id="RHEA:17029"/>
        <dbReference type="ChEBI" id="CHEBI:15377"/>
        <dbReference type="ChEBI" id="CHEBI:15378"/>
        <dbReference type="ChEBI" id="CHEBI:15678"/>
        <dbReference type="ChEBI" id="CHEBI:17536"/>
        <dbReference type="EC" id="3.5.2.5"/>
    </reaction>
</comment>
<dbReference type="InterPro" id="IPR011059">
    <property type="entry name" value="Metal-dep_hydrolase_composite"/>
</dbReference>
<keyword evidence="8" id="KW-0378">Hydrolase</keyword>
<dbReference type="InterPro" id="IPR032466">
    <property type="entry name" value="Metal_Hydrolase"/>
</dbReference>
<dbReference type="Proteomes" id="UP000017559">
    <property type="component" value="Unassembled WGS sequence"/>
</dbReference>
<accession>V2XWF6</accession>
<dbReference type="AlphaFoldDB" id="V2XWF6"/>
<dbReference type="OrthoDB" id="1924787at2759"/>
<dbReference type="InterPro" id="IPR050138">
    <property type="entry name" value="DHOase/Allantoinase_Hydrolase"/>
</dbReference>
<evidence type="ECO:0000259" key="10">
    <source>
        <dbReference type="Pfam" id="PF01979"/>
    </source>
</evidence>
<dbReference type="Gene3D" id="3.20.20.140">
    <property type="entry name" value="Metal-dependent hydrolases"/>
    <property type="match status" value="1"/>
</dbReference>
<protein>
    <recommendedName>
        <fullName evidence="6">allantoinase</fullName>
        <ecNumber evidence="6">3.5.2.5</ecNumber>
    </recommendedName>
</protein>
<feature type="domain" description="Amidohydrolase-related" evidence="10">
    <location>
        <begin position="64"/>
        <end position="444"/>
    </location>
</feature>
<name>V2XWF6_MONRO</name>
<dbReference type="InterPro" id="IPR006680">
    <property type="entry name" value="Amidohydro-rel"/>
</dbReference>
<dbReference type="PANTHER" id="PTHR43668">
    <property type="entry name" value="ALLANTOINASE"/>
    <property type="match status" value="1"/>
</dbReference>
<evidence type="ECO:0000256" key="6">
    <source>
        <dbReference type="ARBA" id="ARBA00012863"/>
    </source>
</evidence>
<evidence type="ECO:0000256" key="1">
    <source>
        <dbReference type="ARBA" id="ARBA00001756"/>
    </source>
</evidence>
<dbReference type="EC" id="3.5.2.5" evidence="6"/>